<dbReference type="EMBL" id="MW544066">
    <property type="protein sequence ID" value="QSJ04031.1"/>
    <property type="molecule type" value="Genomic_DNA"/>
</dbReference>
<reference evidence="1" key="1">
    <citation type="submission" date="2021-01" db="EMBL/GenBank/DDBJ databases">
        <authorList>
            <person name="Shang Y."/>
        </authorList>
    </citation>
    <scope>NUCLEOTIDE SEQUENCE</scope>
</reference>
<dbReference type="Proteomes" id="UP000662760">
    <property type="component" value="Segment"/>
</dbReference>
<keyword evidence="2" id="KW-1185">Reference proteome</keyword>
<dbReference type="KEGG" id="vg:65133669"/>
<dbReference type="GeneID" id="65133669"/>
<evidence type="ECO:0000313" key="2">
    <source>
        <dbReference type="Proteomes" id="UP000662760"/>
    </source>
</evidence>
<sequence length="117" mass="12441">MKPVNSIGIFGAVSSSTVSALNAIERGAVAVANTANVAVSVTEWANEEVDNLRHHRAIKREVEGEIFRTKYVMEAAKEVAEVHAEATKAMANADPDVKAVFNALVAKHLGTTTKPAE</sequence>
<evidence type="ECO:0000313" key="1">
    <source>
        <dbReference type="EMBL" id="QSJ04031.1"/>
    </source>
</evidence>
<organism evidence="1 2">
    <name type="scientific">Salmonella phage vB_SalP_TR2</name>
    <dbReference type="NCBI Taxonomy" id="2812854"/>
    <lineage>
        <taxon>Viruses</taxon>
        <taxon>Duplodnaviria</taxon>
        <taxon>Heunggongvirae</taxon>
        <taxon>Uroviricota</taxon>
        <taxon>Caudoviricetes</taxon>
        <taxon>Schitoviridae</taxon>
        <taxon>Triduovirus</taxon>
        <taxon>Triduovirus Tr2</taxon>
    </lineage>
</organism>
<proteinExistence type="predicted"/>
<protein>
    <submittedName>
        <fullName evidence="1">Uncharacterized protein</fullName>
    </submittedName>
</protein>
<name>A0A898K917_9CAUD</name>
<accession>A0A898K917</accession>
<dbReference type="RefSeq" id="YP_010115065.1">
    <property type="nucleotide sequence ID" value="NC_055921.1"/>
</dbReference>